<name>E0IDL0_9BACL</name>
<evidence type="ECO:0000313" key="3">
    <source>
        <dbReference type="Proteomes" id="UP000005387"/>
    </source>
</evidence>
<evidence type="ECO:0000256" key="1">
    <source>
        <dbReference type="SAM" id="MobiDB-lite"/>
    </source>
</evidence>
<dbReference type="RefSeq" id="WP_006039737.1">
    <property type="nucleotide sequence ID" value="NZ_AEDD01000011.1"/>
</dbReference>
<organism evidence="2 3">
    <name type="scientific">Paenibacillus curdlanolyticus YK9</name>
    <dbReference type="NCBI Taxonomy" id="717606"/>
    <lineage>
        <taxon>Bacteria</taxon>
        <taxon>Bacillati</taxon>
        <taxon>Bacillota</taxon>
        <taxon>Bacilli</taxon>
        <taxon>Bacillales</taxon>
        <taxon>Paenibacillaceae</taxon>
        <taxon>Paenibacillus</taxon>
    </lineage>
</organism>
<proteinExistence type="predicted"/>
<sequence>GPAQPPKAASRGGAAAAPAPRREAAPAPAGAKPAGEAPAAPKRAQRVYVKIAAGRENPAALERLKQLLVAHPGPLSTVLFYERDQKMLALSEQYNVKPSPELFGAIEALLGKGAIAVK</sequence>
<gene>
    <name evidence="2" type="ORF">PaecuDRAFT_3751</name>
</gene>
<keyword evidence="3" id="KW-1185">Reference proteome</keyword>
<dbReference type="AlphaFoldDB" id="E0IDL0"/>
<dbReference type="Proteomes" id="UP000005387">
    <property type="component" value="Unassembled WGS sequence"/>
</dbReference>
<reference evidence="2 3" key="1">
    <citation type="submission" date="2010-07" db="EMBL/GenBank/DDBJ databases">
        <title>The draft genome of Paenibacillus curdlanolyticus YK9.</title>
        <authorList>
            <consortium name="US DOE Joint Genome Institute (JGI-PGF)"/>
            <person name="Lucas S."/>
            <person name="Copeland A."/>
            <person name="Lapidus A."/>
            <person name="Cheng J.-F."/>
            <person name="Bruce D."/>
            <person name="Goodwin L."/>
            <person name="Pitluck S."/>
            <person name="Land M.L."/>
            <person name="Hauser L."/>
            <person name="Chang Y.-J."/>
            <person name="Jeffries C."/>
            <person name="Anderson I.J."/>
            <person name="Johnson E."/>
            <person name="Loganathan U."/>
            <person name="Mulhopadhyay B."/>
            <person name="Kyrpides N."/>
            <person name="Woyke T.J."/>
        </authorList>
    </citation>
    <scope>NUCLEOTIDE SEQUENCE [LARGE SCALE GENOMIC DNA]</scope>
    <source>
        <strain evidence="2 3">YK9</strain>
    </source>
</reference>
<dbReference type="EMBL" id="AEDD01000011">
    <property type="protein sequence ID" value="EFM09214.1"/>
    <property type="molecule type" value="Genomic_DNA"/>
</dbReference>
<accession>E0IDL0</accession>
<feature type="region of interest" description="Disordered" evidence="1">
    <location>
        <begin position="1"/>
        <end position="41"/>
    </location>
</feature>
<feature type="non-terminal residue" evidence="2">
    <location>
        <position position="1"/>
    </location>
</feature>
<evidence type="ECO:0000313" key="2">
    <source>
        <dbReference type="EMBL" id="EFM09214.1"/>
    </source>
</evidence>
<dbReference type="eggNOG" id="COG0587">
    <property type="taxonomic scope" value="Bacteria"/>
</dbReference>
<protein>
    <submittedName>
        <fullName evidence="2">DNA polymerase III, alpha subunit</fullName>
    </submittedName>
</protein>
<dbReference type="STRING" id="717606.PaecuDRAFT_3751"/>